<evidence type="ECO:0000313" key="3">
    <source>
        <dbReference type="Proteomes" id="UP001229244"/>
    </source>
</evidence>
<evidence type="ECO:0000256" key="1">
    <source>
        <dbReference type="SAM" id="Phobius"/>
    </source>
</evidence>
<keyword evidence="3" id="KW-1185">Reference proteome</keyword>
<accession>A0AAE4ASP2</accession>
<organism evidence="2 3">
    <name type="scientific">Amorphus orientalis</name>
    <dbReference type="NCBI Taxonomy" id="649198"/>
    <lineage>
        <taxon>Bacteria</taxon>
        <taxon>Pseudomonadati</taxon>
        <taxon>Pseudomonadota</taxon>
        <taxon>Alphaproteobacteria</taxon>
        <taxon>Hyphomicrobiales</taxon>
        <taxon>Amorphaceae</taxon>
        <taxon>Amorphus</taxon>
    </lineage>
</organism>
<comment type="caution">
    <text evidence="2">The sequence shown here is derived from an EMBL/GenBank/DDBJ whole genome shotgun (WGS) entry which is preliminary data.</text>
</comment>
<dbReference type="EMBL" id="JAUSUL010000003">
    <property type="protein sequence ID" value="MDQ0316496.1"/>
    <property type="molecule type" value="Genomic_DNA"/>
</dbReference>
<name>A0AAE4ASP2_9HYPH</name>
<protein>
    <submittedName>
        <fullName evidence="2">ABC-type antimicrobial peptide transport system permease subunit</fullName>
    </submittedName>
</protein>
<reference evidence="2" key="1">
    <citation type="submission" date="2023-07" db="EMBL/GenBank/DDBJ databases">
        <title>Genomic Encyclopedia of Type Strains, Phase IV (KMG-IV): sequencing the most valuable type-strain genomes for metagenomic binning, comparative biology and taxonomic classification.</title>
        <authorList>
            <person name="Goeker M."/>
        </authorList>
    </citation>
    <scope>NUCLEOTIDE SEQUENCE</scope>
    <source>
        <strain evidence="2">DSM 21202</strain>
    </source>
</reference>
<keyword evidence="1" id="KW-1133">Transmembrane helix</keyword>
<proteinExistence type="predicted"/>
<gene>
    <name evidence="2" type="ORF">J2S73_002972</name>
</gene>
<dbReference type="Proteomes" id="UP001229244">
    <property type="component" value="Unassembled WGS sequence"/>
</dbReference>
<keyword evidence="1" id="KW-0812">Transmembrane</keyword>
<keyword evidence="1" id="KW-0472">Membrane</keyword>
<feature type="transmembrane region" description="Helical" evidence="1">
    <location>
        <begin position="36"/>
        <end position="61"/>
    </location>
</feature>
<dbReference type="RefSeq" id="WP_306886381.1">
    <property type="nucleotide sequence ID" value="NZ_JAUSUL010000003.1"/>
</dbReference>
<evidence type="ECO:0000313" key="2">
    <source>
        <dbReference type="EMBL" id="MDQ0316496.1"/>
    </source>
</evidence>
<sequence>MLALCAIGFLIWFLFGISVTVMTVYGVFDQVAMGPAVMASVLATGTAFLGFLTAIAAGLAARRARRERNR</sequence>
<dbReference type="AlphaFoldDB" id="A0AAE4ASP2"/>